<comment type="caution">
    <text evidence="1">The sequence shown here is derived from an EMBL/GenBank/DDBJ whole genome shotgun (WGS) entry which is preliminary data.</text>
</comment>
<gene>
    <name evidence="1" type="ORF">CSOJ01_05260</name>
</gene>
<keyword evidence="2" id="KW-1185">Reference proteome</keyword>
<evidence type="ECO:0000313" key="1">
    <source>
        <dbReference type="EMBL" id="KAF6812271.1"/>
    </source>
</evidence>
<dbReference type="AlphaFoldDB" id="A0A8H6JGP1"/>
<evidence type="ECO:0000313" key="2">
    <source>
        <dbReference type="Proteomes" id="UP000652219"/>
    </source>
</evidence>
<sequence length="399" mass="45498">MGRETRVEKPSSGFFSKLMQRVLPSGLSQKRNTQTRELQPGIQNRTADILNLDGVPTEILLSILDHLGPAERAAMALCNKTMLIKLGRASLDIPQQSAALRQLLLGLERDDRDRLQAMGGRCFRTMPLFCGRCVLLHPPELSWLMPADPNGRDQVNAVARRPCSRHPHMRQNTHGIPSFLHLYTTMALHQTTRDTRKTDAAVKSLDYITAAFIPLQRYPSAFISAEYRSSHAVEKNKIIRRSLLDIKPDDSARNLPLYPSDLLDALAHHPFYRQCCAHVSWQRAFPDLFNDGPHEDSTPEDFNNGTWFQRMLLGHWSPEFTCKACRTIYLYRIKHNGRLLRLIAIKNLGSCKDERDPKWLSHQLPKFGAADDRLYLSVTAAKNWARYGWGRVSRKLGIN</sequence>
<name>A0A8H6JGP1_9PEZI</name>
<dbReference type="Proteomes" id="UP000652219">
    <property type="component" value="Unassembled WGS sequence"/>
</dbReference>
<proteinExistence type="predicted"/>
<evidence type="ECO:0008006" key="3">
    <source>
        <dbReference type="Google" id="ProtNLM"/>
    </source>
</evidence>
<reference evidence="1 2" key="1">
    <citation type="journal article" date="2020" name="Phytopathology">
        <title>Genome Sequence Resources of Colletotrichum truncatum, C. plurivorum, C. musicola, and C. sojae: Four Species Pathogenic to Soybean (Glycine max).</title>
        <authorList>
            <person name="Rogerio F."/>
            <person name="Boufleur T.R."/>
            <person name="Ciampi-Guillardi M."/>
            <person name="Sukno S.A."/>
            <person name="Thon M.R."/>
            <person name="Massola Junior N.S."/>
            <person name="Baroncelli R."/>
        </authorList>
    </citation>
    <scope>NUCLEOTIDE SEQUENCE [LARGE SCALE GENOMIC DNA]</scope>
    <source>
        <strain evidence="1 2">LFN0009</strain>
    </source>
</reference>
<accession>A0A8H6JGP1</accession>
<dbReference type="EMBL" id="WIGN01000065">
    <property type="protein sequence ID" value="KAF6812271.1"/>
    <property type="molecule type" value="Genomic_DNA"/>
</dbReference>
<protein>
    <recommendedName>
        <fullName evidence="3">F-box domain-containing protein</fullName>
    </recommendedName>
</protein>
<organism evidence="1 2">
    <name type="scientific">Colletotrichum sojae</name>
    <dbReference type="NCBI Taxonomy" id="2175907"/>
    <lineage>
        <taxon>Eukaryota</taxon>
        <taxon>Fungi</taxon>
        <taxon>Dikarya</taxon>
        <taxon>Ascomycota</taxon>
        <taxon>Pezizomycotina</taxon>
        <taxon>Sordariomycetes</taxon>
        <taxon>Hypocreomycetidae</taxon>
        <taxon>Glomerellales</taxon>
        <taxon>Glomerellaceae</taxon>
        <taxon>Colletotrichum</taxon>
        <taxon>Colletotrichum orchidearum species complex</taxon>
    </lineage>
</organism>